<protein>
    <submittedName>
        <fullName evidence="1">Uncharacterized protein</fullName>
    </submittedName>
</protein>
<dbReference type="RefSeq" id="WP_090611286.1">
    <property type="nucleotide sequence ID" value="NZ_CP067124.1"/>
</dbReference>
<dbReference type="STRING" id="34002.SAMN04489859_100887"/>
<reference evidence="1 2" key="1">
    <citation type="submission" date="2016-10" db="EMBL/GenBank/DDBJ databases">
        <authorList>
            <person name="de Groot N.N."/>
        </authorList>
    </citation>
    <scope>NUCLEOTIDE SEQUENCE [LARGE SCALE GENOMIC DNA]</scope>
    <source>
        <strain evidence="1 2">DSM 8512</strain>
    </source>
</reference>
<organism evidence="1 2">
    <name type="scientific">Paracoccus alcaliphilus</name>
    <dbReference type="NCBI Taxonomy" id="34002"/>
    <lineage>
        <taxon>Bacteria</taxon>
        <taxon>Pseudomonadati</taxon>
        <taxon>Pseudomonadota</taxon>
        <taxon>Alphaproteobacteria</taxon>
        <taxon>Rhodobacterales</taxon>
        <taxon>Paracoccaceae</taxon>
        <taxon>Paracoccus</taxon>
    </lineage>
</organism>
<sequence length="75" mass="8828">MERPQLTHPLRPFTAAWLAGGITALQSLEMQYRAEIQRHTAILRDCWTPGNIGFHRRERAKAYGKLRALRKRRMQ</sequence>
<gene>
    <name evidence="1" type="ORF">SAMN04489859_100887</name>
</gene>
<dbReference type="OrthoDB" id="9974179at2"/>
<evidence type="ECO:0000313" key="1">
    <source>
        <dbReference type="EMBL" id="SEN50429.1"/>
    </source>
</evidence>
<evidence type="ECO:0000313" key="2">
    <source>
        <dbReference type="Proteomes" id="UP000199054"/>
    </source>
</evidence>
<accession>A0A1H8H336</accession>
<dbReference type="EMBL" id="FODE01000008">
    <property type="protein sequence ID" value="SEN50429.1"/>
    <property type="molecule type" value="Genomic_DNA"/>
</dbReference>
<proteinExistence type="predicted"/>
<dbReference type="Proteomes" id="UP000199054">
    <property type="component" value="Unassembled WGS sequence"/>
</dbReference>
<dbReference type="AlphaFoldDB" id="A0A1H8H336"/>
<name>A0A1H8H336_9RHOB</name>
<keyword evidence="2" id="KW-1185">Reference proteome</keyword>